<evidence type="ECO:0000313" key="9">
    <source>
        <dbReference type="Proteomes" id="UP000677436"/>
    </source>
</evidence>
<dbReference type="RefSeq" id="WP_212773170.1">
    <property type="nucleotide sequence ID" value="NZ_AP024601.1"/>
</dbReference>
<evidence type="ECO:0000256" key="4">
    <source>
        <dbReference type="ARBA" id="ARBA00022989"/>
    </source>
</evidence>
<evidence type="ECO:0000259" key="7">
    <source>
        <dbReference type="Pfam" id="PF11728"/>
    </source>
</evidence>
<evidence type="ECO:0000256" key="1">
    <source>
        <dbReference type="ARBA" id="ARBA00004651"/>
    </source>
</evidence>
<feature type="transmembrane region" description="Helical" evidence="6">
    <location>
        <begin position="98"/>
        <end position="117"/>
    </location>
</feature>
<dbReference type="InterPro" id="IPR010343">
    <property type="entry name" value="ArAE_1"/>
</dbReference>
<dbReference type="InterPro" id="IPR021062">
    <property type="entry name" value="ArAE_1_C"/>
</dbReference>
<evidence type="ECO:0000256" key="5">
    <source>
        <dbReference type="ARBA" id="ARBA00023136"/>
    </source>
</evidence>
<name>A0A8D5UGU6_9BACL</name>
<dbReference type="GO" id="GO:0005886">
    <property type="term" value="C:plasma membrane"/>
    <property type="evidence" value="ECO:0007669"/>
    <property type="project" value="UniProtKB-SubCell"/>
</dbReference>
<dbReference type="Pfam" id="PF11728">
    <property type="entry name" value="ArAE_1_C"/>
    <property type="match status" value="1"/>
</dbReference>
<dbReference type="Proteomes" id="UP000677436">
    <property type="component" value="Chromosome"/>
</dbReference>
<keyword evidence="9" id="KW-1185">Reference proteome</keyword>
<feature type="transmembrane region" description="Helical" evidence="6">
    <location>
        <begin position="123"/>
        <end position="141"/>
    </location>
</feature>
<keyword evidence="3 6" id="KW-0812">Transmembrane</keyword>
<gene>
    <name evidence="8" type="ORF">JIR001_26620</name>
</gene>
<keyword evidence="4 6" id="KW-1133">Transmembrane helix</keyword>
<dbReference type="InterPro" id="IPR038323">
    <property type="entry name" value="ArAE_1_C_sf"/>
</dbReference>
<protein>
    <submittedName>
        <fullName evidence="8">Membrane protein</fullName>
    </submittedName>
</protein>
<proteinExistence type="predicted"/>
<comment type="subcellular location">
    <subcellularLocation>
        <location evidence="1">Cell membrane</location>
        <topology evidence="1">Multi-pass membrane protein</topology>
    </subcellularLocation>
</comment>
<dbReference type="KEGG" id="pabs:JIR001_26620"/>
<evidence type="ECO:0000313" key="8">
    <source>
        <dbReference type="EMBL" id="BCU82879.1"/>
    </source>
</evidence>
<feature type="transmembrane region" description="Helical" evidence="6">
    <location>
        <begin position="12"/>
        <end position="40"/>
    </location>
</feature>
<dbReference type="PANTHER" id="PTHR40064">
    <property type="entry name" value="MEMBRANE PROTEIN-RELATED"/>
    <property type="match status" value="1"/>
</dbReference>
<dbReference type="EMBL" id="AP024601">
    <property type="protein sequence ID" value="BCU82879.1"/>
    <property type="molecule type" value="Genomic_DNA"/>
</dbReference>
<dbReference type="InterPro" id="IPR052984">
    <property type="entry name" value="UPF0421"/>
</dbReference>
<evidence type="ECO:0000256" key="2">
    <source>
        <dbReference type="ARBA" id="ARBA00022475"/>
    </source>
</evidence>
<organism evidence="8 9">
    <name type="scientific">Polycladomyces abyssicola</name>
    <dbReference type="NCBI Taxonomy" id="1125966"/>
    <lineage>
        <taxon>Bacteria</taxon>
        <taxon>Bacillati</taxon>
        <taxon>Bacillota</taxon>
        <taxon>Bacilli</taxon>
        <taxon>Bacillales</taxon>
        <taxon>Thermoactinomycetaceae</taxon>
        <taxon>Polycladomyces</taxon>
    </lineage>
</organism>
<dbReference type="Gene3D" id="1.20.120.940">
    <property type="entry name" value="Putative aromatic acid exporter, C-terminal domain"/>
    <property type="match status" value="1"/>
</dbReference>
<sequence>MRIGFRTAKTVVAVVLAIYIANALHLKLAEFTGIVAALLLKNTRKETVVTAGKMAIAVLLTLAVDTLLFSLLGFHVYVIGLILLLLIPILVRTRTERGLLLGTVVTIHVYTAGHLDMDILLNEIWLILTGMTVSLTINWLYMPSRKERLLNIHRQLEMTVADVFDHFARALEEKDYLWDGAEILTIHNLIQQGKKEALLHEDNYITSDDVLRFHHFEIKEKQYERIKHMLALVSRVDQVIVQGKMLASILRKMSAALRSGEDDFHRIQEEIRALRETCEDMPLPKTRKEFEIRAALLQMLNELEGYILDAV</sequence>
<feature type="transmembrane region" description="Helical" evidence="6">
    <location>
        <begin position="74"/>
        <end position="91"/>
    </location>
</feature>
<reference evidence="8" key="2">
    <citation type="journal article" date="2021" name="Microbiol. Resour. Announc.">
        <title>Complete Genome Sequence of Polycladomyces abyssicola JIR-001T, Isolated from Hemipelagic Sediment in Deep Seawater.</title>
        <authorList>
            <person name="Tsubouchi T."/>
            <person name="Kaneko Y."/>
        </authorList>
    </citation>
    <scope>NUCLEOTIDE SEQUENCE</scope>
    <source>
        <strain evidence="8">JIR-001</strain>
    </source>
</reference>
<accession>A0A8D5UGU6</accession>
<dbReference type="PANTHER" id="PTHR40064:SF1">
    <property type="entry name" value="MEMBRANE PROTEIN"/>
    <property type="match status" value="1"/>
</dbReference>
<evidence type="ECO:0000256" key="6">
    <source>
        <dbReference type="SAM" id="Phobius"/>
    </source>
</evidence>
<keyword evidence="5 6" id="KW-0472">Membrane</keyword>
<keyword evidence="2" id="KW-1003">Cell membrane</keyword>
<dbReference type="Pfam" id="PF06081">
    <property type="entry name" value="ArAE_1"/>
    <property type="match status" value="1"/>
</dbReference>
<dbReference type="AlphaFoldDB" id="A0A8D5UGU6"/>
<feature type="domain" description="Putative aromatic acid exporter C-terminal" evidence="7">
    <location>
        <begin position="148"/>
        <end position="307"/>
    </location>
</feature>
<reference evidence="8" key="1">
    <citation type="journal article" date="2013" name="Int. J. Syst. Evol. Microbiol.">
        <title>Polycladomyces abyssicola gen. nov., sp. nov., a thermophilic filamentous bacterium isolated from hemipelagic sediment.</title>
        <authorList>
            <person name="Tsubouchi T."/>
            <person name="Shimane Y."/>
            <person name="Mori K."/>
            <person name="Usui K."/>
            <person name="Hiraki T."/>
            <person name="Tame A."/>
            <person name="Uematsu K."/>
            <person name="Maruyama T."/>
            <person name="Hatada Y."/>
        </authorList>
    </citation>
    <scope>NUCLEOTIDE SEQUENCE</scope>
    <source>
        <strain evidence="8">JIR-001</strain>
    </source>
</reference>
<evidence type="ECO:0000256" key="3">
    <source>
        <dbReference type="ARBA" id="ARBA00022692"/>
    </source>
</evidence>